<feature type="compositionally biased region" description="Basic and acidic residues" evidence="2">
    <location>
        <begin position="110"/>
        <end position="121"/>
    </location>
</feature>
<comment type="caution">
    <text evidence="3">The sequence shown here is derived from an EMBL/GenBank/DDBJ whole genome shotgun (WGS) entry which is preliminary data.</text>
</comment>
<keyword evidence="1" id="KW-0175">Coiled coil</keyword>
<evidence type="ECO:0000256" key="2">
    <source>
        <dbReference type="SAM" id="MobiDB-lite"/>
    </source>
</evidence>
<reference evidence="3" key="1">
    <citation type="submission" date="2023-07" db="EMBL/GenBank/DDBJ databases">
        <title>A chromosome-level genome assembly of Lolium multiflorum.</title>
        <authorList>
            <person name="Chen Y."/>
            <person name="Copetti D."/>
            <person name="Kolliker R."/>
            <person name="Studer B."/>
        </authorList>
    </citation>
    <scope>NUCLEOTIDE SEQUENCE</scope>
    <source>
        <strain evidence="3">02402/16</strain>
        <tissue evidence="3">Leaf</tissue>
    </source>
</reference>
<evidence type="ECO:0000256" key="1">
    <source>
        <dbReference type="SAM" id="Coils"/>
    </source>
</evidence>
<proteinExistence type="predicted"/>
<feature type="coiled-coil region" evidence="1">
    <location>
        <begin position="251"/>
        <end position="285"/>
    </location>
</feature>
<feature type="compositionally biased region" description="Basic residues" evidence="2">
    <location>
        <begin position="131"/>
        <end position="140"/>
    </location>
</feature>
<dbReference type="AlphaFoldDB" id="A0AAD8VDF1"/>
<feature type="region of interest" description="Disordered" evidence="2">
    <location>
        <begin position="110"/>
        <end position="140"/>
    </location>
</feature>
<evidence type="ECO:0000313" key="4">
    <source>
        <dbReference type="Proteomes" id="UP001231189"/>
    </source>
</evidence>
<dbReference type="Proteomes" id="UP001231189">
    <property type="component" value="Unassembled WGS sequence"/>
</dbReference>
<keyword evidence="4" id="KW-1185">Reference proteome</keyword>
<dbReference type="PANTHER" id="PTHR35046:SF26">
    <property type="entry name" value="RNA-DIRECTED DNA POLYMERASE"/>
    <property type="match status" value="1"/>
</dbReference>
<evidence type="ECO:0000313" key="3">
    <source>
        <dbReference type="EMBL" id="KAK1601071.1"/>
    </source>
</evidence>
<sequence length="437" mass="49230">MQAALPRKEAFALFEFRASLQARFLVIAYLQPHSDEDNPTEPLPPSLQDEEDVAVKLKSNEVRIGPMTRASAELLKQQYEDKGSIARGGGEQLDMVLDMKTPHGRAREEREACTREEDEVHAGATPGAAGRHARSNRLPRRMSAAPAGSCAGANRCAGANWVTVRNQSRDFVRVIPVISTSSSCYLRCVHREFITTTVLIEKIGQPLIILVSDFSVSSGGADIVSWRVYESLRNEMRREFREQDEGLTADIEKVTKKLDTTNETVNTIQEQVTDIQRSLQALQLAVENMIQHQQQHEEGDSVHGDFDEQPVAVGRGVGNRGRGFVELGARCVPPQPQDDGLGKPKFSIPKFEGGPDIEEYLTWELNIEKLWRLHDYTEDRKIKLASSEFDGYALRWWDGVTRARQEDGEVPVLTWREMKAIMQAHFIPTIYLRSVYD</sequence>
<gene>
    <name evidence="3" type="ORF">QYE76_037516</name>
</gene>
<protein>
    <recommendedName>
        <fullName evidence="5">Retrotransposon gag domain-containing protein</fullName>
    </recommendedName>
</protein>
<dbReference type="EMBL" id="JAUUTY010000514">
    <property type="protein sequence ID" value="KAK1601071.1"/>
    <property type="molecule type" value="Genomic_DNA"/>
</dbReference>
<dbReference type="PANTHER" id="PTHR35046">
    <property type="entry name" value="ZINC KNUCKLE (CCHC-TYPE) FAMILY PROTEIN"/>
    <property type="match status" value="1"/>
</dbReference>
<organism evidence="3 4">
    <name type="scientific">Lolium multiflorum</name>
    <name type="common">Italian ryegrass</name>
    <name type="synonym">Lolium perenne subsp. multiflorum</name>
    <dbReference type="NCBI Taxonomy" id="4521"/>
    <lineage>
        <taxon>Eukaryota</taxon>
        <taxon>Viridiplantae</taxon>
        <taxon>Streptophyta</taxon>
        <taxon>Embryophyta</taxon>
        <taxon>Tracheophyta</taxon>
        <taxon>Spermatophyta</taxon>
        <taxon>Magnoliopsida</taxon>
        <taxon>Liliopsida</taxon>
        <taxon>Poales</taxon>
        <taxon>Poaceae</taxon>
        <taxon>BOP clade</taxon>
        <taxon>Pooideae</taxon>
        <taxon>Poodae</taxon>
        <taxon>Poeae</taxon>
        <taxon>Poeae Chloroplast Group 2 (Poeae type)</taxon>
        <taxon>Loliodinae</taxon>
        <taxon>Loliinae</taxon>
        <taxon>Lolium</taxon>
    </lineage>
</organism>
<name>A0AAD8VDF1_LOLMU</name>
<accession>A0AAD8VDF1</accession>
<evidence type="ECO:0008006" key="5">
    <source>
        <dbReference type="Google" id="ProtNLM"/>
    </source>
</evidence>